<dbReference type="EC" id="5.6.2.3" evidence="1"/>
<dbReference type="GO" id="GO:0043139">
    <property type="term" value="F:5'-3' DNA helicase activity"/>
    <property type="evidence" value="ECO:0007669"/>
    <property type="project" value="UniProtKB-EC"/>
</dbReference>
<dbReference type="EMBL" id="UYJE01004310">
    <property type="protein sequence ID" value="VDI27034.1"/>
    <property type="molecule type" value="Genomic_DNA"/>
</dbReference>
<evidence type="ECO:0000313" key="4">
    <source>
        <dbReference type="Proteomes" id="UP000596742"/>
    </source>
</evidence>
<keyword evidence="1" id="KW-0234">DNA repair</keyword>
<reference evidence="3" key="1">
    <citation type="submission" date="2018-11" db="EMBL/GenBank/DDBJ databases">
        <authorList>
            <person name="Alioto T."/>
            <person name="Alioto T."/>
        </authorList>
    </citation>
    <scope>NUCLEOTIDE SEQUENCE</scope>
</reference>
<accession>A0A8B6E165</accession>
<dbReference type="GO" id="GO:0005524">
    <property type="term" value="F:ATP binding"/>
    <property type="evidence" value="ECO:0007669"/>
    <property type="project" value="UniProtKB-KW"/>
</dbReference>
<keyword evidence="1" id="KW-0227">DNA damage</keyword>
<dbReference type="PROSITE" id="PS50802">
    <property type="entry name" value="OTU"/>
    <property type="match status" value="1"/>
</dbReference>
<evidence type="ECO:0000259" key="2">
    <source>
        <dbReference type="PROSITE" id="PS50802"/>
    </source>
</evidence>
<dbReference type="Pfam" id="PF02338">
    <property type="entry name" value="OTU"/>
    <property type="match status" value="1"/>
</dbReference>
<keyword evidence="1" id="KW-0067">ATP-binding</keyword>
<dbReference type="GO" id="GO:0006310">
    <property type="term" value="P:DNA recombination"/>
    <property type="evidence" value="ECO:0007669"/>
    <property type="project" value="UniProtKB-KW"/>
</dbReference>
<dbReference type="Gene3D" id="3.90.70.80">
    <property type="match status" value="1"/>
</dbReference>
<comment type="cofactor">
    <cofactor evidence="1">
        <name>Mg(2+)</name>
        <dbReference type="ChEBI" id="CHEBI:18420"/>
    </cofactor>
</comment>
<name>A0A8B6E165_MYTGA</name>
<dbReference type="GO" id="GO:0016787">
    <property type="term" value="F:hydrolase activity"/>
    <property type="evidence" value="ECO:0007669"/>
    <property type="project" value="UniProtKB-KW"/>
</dbReference>
<dbReference type="OrthoDB" id="6137305at2759"/>
<dbReference type="Proteomes" id="UP000596742">
    <property type="component" value="Unassembled WGS sequence"/>
</dbReference>
<evidence type="ECO:0000313" key="3">
    <source>
        <dbReference type="EMBL" id="VDI27034.1"/>
    </source>
</evidence>
<comment type="caution">
    <text evidence="3">The sequence shown here is derived from an EMBL/GenBank/DDBJ whole genome shotgun (WGS) entry which is preliminary data.</text>
</comment>
<keyword evidence="1" id="KW-0547">Nucleotide-binding</keyword>
<dbReference type="CDD" id="cd18809">
    <property type="entry name" value="SF1_C_RecD"/>
    <property type="match status" value="1"/>
</dbReference>
<dbReference type="InterPro" id="IPR027417">
    <property type="entry name" value="P-loop_NTPase"/>
</dbReference>
<dbReference type="SUPFAM" id="SSF52540">
    <property type="entry name" value="P-loop containing nucleoside triphosphate hydrolases"/>
    <property type="match status" value="2"/>
</dbReference>
<gene>
    <name evidence="3" type="ORF">MGAL_10B043113</name>
</gene>
<keyword evidence="4" id="KW-1185">Reference proteome</keyword>
<comment type="similarity">
    <text evidence="1">Belongs to the helicase family.</text>
</comment>
<evidence type="ECO:0000256" key="1">
    <source>
        <dbReference type="RuleBase" id="RU363044"/>
    </source>
</evidence>
<organism evidence="3 4">
    <name type="scientific">Mytilus galloprovincialis</name>
    <name type="common">Mediterranean mussel</name>
    <dbReference type="NCBI Taxonomy" id="29158"/>
    <lineage>
        <taxon>Eukaryota</taxon>
        <taxon>Metazoa</taxon>
        <taxon>Spiralia</taxon>
        <taxon>Lophotrochozoa</taxon>
        <taxon>Mollusca</taxon>
        <taxon>Bivalvia</taxon>
        <taxon>Autobranchia</taxon>
        <taxon>Pteriomorphia</taxon>
        <taxon>Mytilida</taxon>
        <taxon>Mytiloidea</taxon>
        <taxon>Mytilidae</taxon>
        <taxon>Mytilinae</taxon>
        <taxon>Mytilus</taxon>
    </lineage>
</organism>
<comment type="catalytic activity">
    <reaction evidence="1">
        <text>ATP + H2O = ADP + phosphate + H(+)</text>
        <dbReference type="Rhea" id="RHEA:13065"/>
        <dbReference type="ChEBI" id="CHEBI:15377"/>
        <dbReference type="ChEBI" id="CHEBI:15378"/>
        <dbReference type="ChEBI" id="CHEBI:30616"/>
        <dbReference type="ChEBI" id="CHEBI:43474"/>
        <dbReference type="ChEBI" id="CHEBI:456216"/>
        <dbReference type="EC" id="5.6.2.3"/>
    </reaction>
</comment>
<dbReference type="GO" id="GO:0000723">
    <property type="term" value="P:telomere maintenance"/>
    <property type="evidence" value="ECO:0007669"/>
    <property type="project" value="InterPro"/>
</dbReference>
<dbReference type="GO" id="GO:0006281">
    <property type="term" value="P:DNA repair"/>
    <property type="evidence" value="ECO:0007669"/>
    <property type="project" value="UniProtKB-KW"/>
</dbReference>
<dbReference type="InterPro" id="IPR003323">
    <property type="entry name" value="OTU_dom"/>
</dbReference>
<dbReference type="PANTHER" id="PTHR47642">
    <property type="entry name" value="ATP-DEPENDENT DNA HELICASE"/>
    <property type="match status" value="1"/>
</dbReference>
<sequence length="946" mass="107838">MERPNDDLFTNLTFPQYVTDFEIFTSKSKIPKSRLNSLHLDLKGRFIVRRNTKLIPRFRFLTPLDGESFYFQTLLSQVPYRKEEHLISEFNMSKSYKEECYIQTLFETDDALDIVFREMKERNFDAHQIGRMARKLLIEQVTDEKTLQKKIQGLELGEDVDFSNLSDQQLKEYDSYLCNETEADLHSSEVLSILHWSKDMILNDQKSLLVRKHQMTASQKAVFDSLISYEGKQLLAFVTGPGGCGKSFLLHTLVLQYEFNCAIVEVLATSGNAALLVNGRTVHSFFKLDCNLDTSIQYRDTNWESICCTNVIIIDEISMMTAEILEKLNQICNETSTMINEKQLFGGKTVILFGDLLQLPAVTNSTSQSRQIYESQLWSKFHPFFLHENCRQSQDTTYAALLNRVRFGTHTTKDLELLQTRVCGSGHDLDHECQDMTSSNSMAICSKHVERMALNEQMQNSLLPTSSLHHLHATDYDAGGELLNKTESQQLNLLKSVMPQTISVKEGAKVMITRNLNVQSKIVNGTVGILKTVNKQVFMIQRLASDELIPVTKVKQKLLLPVVNTPVYRVQFPIIVAYACTVHRMQGATLKNAYISLDSSFFAAGQAYVALSRVQTLQGLHLLKFSSEAFHTNEQVCKMLQYAEKHNQLIPTTINQNRKQQCSADTTSQEQNIMPVCITSASSKSLQQTTSLNQYNLQILSHHSCKLLKKIPLIHQGLQNMKILMLQNQQLLTHTAEQLISMMGIAVPDSIEDKNVSKECHTSFLSEYIPVHTQSRGNCLWQMISIGLCNKTVLMKTLRVLTAYALLEHQIHFEQLLAADRSISKPVLDEFEDLIKTSLTDKAWGNEYHLYALSIILQRPIYIYSTFKINDIFRYEKVNAIVLKELFDNKSILIGRHLKYIPDSQLGIQVNSSIPLCGFSRHSHYTAVLPRTNESLKFIPQCSILP</sequence>
<dbReference type="InterPro" id="IPR010285">
    <property type="entry name" value="DNA_helicase_pif1-like_DEAD"/>
</dbReference>
<dbReference type="Pfam" id="PF05970">
    <property type="entry name" value="PIF1"/>
    <property type="match status" value="1"/>
</dbReference>
<proteinExistence type="inferred from homology"/>
<dbReference type="Gene3D" id="3.40.50.300">
    <property type="entry name" value="P-loop containing nucleotide triphosphate hydrolases"/>
    <property type="match status" value="1"/>
</dbReference>
<keyword evidence="1" id="KW-0233">DNA recombination</keyword>
<protein>
    <recommendedName>
        <fullName evidence="1">ATP-dependent DNA helicase</fullName>
        <ecNumber evidence="1">5.6.2.3</ecNumber>
    </recommendedName>
</protein>
<dbReference type="AlphaFoldDB" id="A0A8B6E165"/>
<keyword evidence="1" id="KW-0378">Hydrolase</keyword>
<keyword evidence="1" id="KW-0347">Helicase</keyword>
<dbReference type="InterPro" id="IPR051055">
    <property type="entry name" value="PIF1_helicase"/>
</dbReference>
<feature type="domain" description="OTU" evidence="2">
    <location>
        <begin position="768"/>
        <end position="931"/>
    </location>
</feature>
<dbReference type="InterPro" id="IPR038765">
    <property type="entry name" value="Papain-like_cys_pep_sf"/>
</dbReference>
<dbReference type="SUPFAM" id="SSF54001">
    <property type="entry name" value="Cysteine proteinases"/>
    <property type="match status" value="1"/>
</dbReference>